<accession>A0A849BAH3</accession>
<gene>
    <name evidence="1" type="ORF">HLB16_17980</name>
</gene>
<dbReference type="AlphaFoldDB" id="A0A849BAH3"/>
<proteinExistence type="predicted"/>
<evidence type="ECO:0000313" key="1">
    <source>
        <dbReference type="EMBL" id="NNH12761.1"/>
    </source>
</evidence>
<dbReference type="EMBL" id="JABEMD010000033">
    <property type="protein sequence ID" value="NNH12761.1"/>
    <property type="molecule type" value="Genomic_DNA"/>
</dbReference>
<dbReference type="RefSeq" id="WP_053820939.1">
    <property type="nucleotide sequence ID" value="NZ_BAAAEB010000035.1"/>
</dbReference>
<name>A0A849BAH3_9BURK</name>
<comment type="caution">
    <text evidence="1">The sequence shown here is derived from an EMBL/GenBank/DDBJ whole genome shotgun (WGS) entry which is preliminary data.</text>
</comment>
<sequence length="706" mass="76739">MPLQIDTRCMTNPAFVPAGETGEAGAAAQAGHPRATWHDLTTDLLRHIAGYLDDSPLGAMARTDRRGRAALASAVRLARVDWRIARVSNLSTLHDALREIDAAGMPARTRGVRLAALAQRLPLLHLDMGPEACDVLLQAIAALPAGARQAPLCEWLRGFVWVHGRSERARDPWLQARLLRLVFELPARQQAAACQAFFDNMPWLAPSLLAELPARLLWALALPEADRGPLVVAMLQSVRTVEHARQFDLLGVLQSVYAQLVRPDGQPAVPERTALLCAAAGEAGAVRQLPDDETRAVRLRQWLVGTAQSLPGDSLLQVLTRVAAWPTLSLSLHADGDGPQRLWHIGVRACGDALALGRWLAAMHRHPVQDLSEVWATVWADVATMAPPRRADAIASLAASLTVMPGYPQRVNSWLSLFQHTVDALPLVDRAAPLQALVAALPELGLMIWDPRGDMVLDAAACLAPAQQVAVLHECCADSQALLERHWDRYLEQIRQLPAAALAVELERMAWQLRRMSPLLAASAWPELVALLHRVPAEQRLRPWLALWRVVGITFGQVNRAAACEGLLQALARQPPAAQEQWLVAAAAIDHPDATLLLLERVAGLPATRRASVLTVLARGSVMIRSRPECMAIWHALLDAVGGLAPAYRGSPLHALVDLRRRLAWGYGEPSLEPLAALCEGVPAMDLPADLVSQELPPHLPPTLPL</sequence>
<organism evidence="1 2">
    <name type="scientific">Cupriavidus gilardii</name>
    <dbReference type="NCBI Taxonomy" id="82541"/>
    <lineage>
        <taxon>Bacteria</taxon>
        <taxon>Pseudomonadati</taxon>
        <taxon>Pseudomonadota</taxon>
        <taxon>Betaproteobacteria</taxon>
        <taxon>Burkholderiales</taxon>
        <taxon>Burkholderiaceae</taxon>
        <taxon>Cupriavidus</taxon>
    </lineage>
</organism>
<evidence type="ECO:0000313" key="2">
    <source>
        <dbReference type="Proteomes" id="UP000542973"/>
    </source>
</evidence>
<dbReference type="Proteomes" id="UP000542973">
    <property type="component" value="Unassembled WGS sequence"/>
</dbReference>
<protein>
    <submittedName>
        <fullName evidence="1">Uncharacterized protein</fullName>
    </submittedName>
</protein>
<reference evidence="1 2" key="1">
    <citation type="submission" date="2020-05" db="EMBL/GenBank/DDBJ databases">
        <title>MicrobeNet Type strains.</title>
        <authorList>
            <person name="Nicholson A.C."/>
        </authorList>
    </citation>
    <scope>NUCLEOTIDE SEQUENCE [LARGE SCALE GENOMIC DNA]</scope>
    <source>
        <strain evidence="1 2">ATCC 700815</strain>
    </source>
</reference>